<dbReference type="CTD" id="440738"/>
<dbReference type="AlphaFoldDB" id="A0A2Y9JS30"/>
<keyword evidence="6 9" id="KW-0449">Lipoprotein</keyword>
<dbReference type="Pfam" id="PF02991">
    <property type="entry name" value="ATG8"/>
    <property type="match status" value="1"/>
</dbReference>
<evidence type="ECO:0000256" key="9">
    <source>
        <dbReference type="PIRSR" id="PIRSR604241-50"/>
    </source>
</evidence>
<evidence type="ECO:0000256" key="3">
    <source>
        <dbReference type="ARBA" id="ARBA00022490"/>
    </source>
</evidence>
<dbReference type="Gene3D" id="3.10.20.90">
    <property type="entry name" value="Phosphatidylinositol 3-kinase Catalytic Subunit, Chain A, domain 1"/>
    <property type="match status" value="1"/>
</dbReference>
<dbReference type="GO" id="GO:0016236">
    <property type="term" value="P:macroautophagy"/>
    <property type="evidence" value="ECO:0007669"/>
    <property type="project" value="UniProtKB-ARBA"/>
</dbReference>
<dbReference type="InterPro" id="IPR029071">
    <property type="entry name" value="Ubiquitin-like_domsf"/>
</dbReference>
<dbReference type="GO" id="GO:0031410">
    <property type="term" value="C:cytoplasmic vesicle"/>
    <property type="evidence" value="ECO:0007669"/>
    <property type="project" value="UniProtKB-KW"/>
</dbReference>
<evidence type="ECO:0000256" key="1">
    <source>
        <dbReference type="ARBA" id="ARBA00004419"/>
    </source>
</evidence>
<keyword evidence="12" id="KW-1185">Reference proteome</keyword>
<name>A0A2Y9JS30_ENHLU</name>
<dbReference type="SUPFAM" id="SSF54236">
    <property type="entry name" value="Ubiquitin-like"/>
    <property type="match status" value="1"/>
</dbReference>
<dbReference type="PANTHER" id="PTHR10969">
    <property type="entry name" value="MICROTUBULE-ASSOCIATED PROTEINS 1A/1B LIGHT CHAIN 3-RELATED"/>
    <property type="match status" value="1"/>
</dbReference>
<gene>
    <name evidence="13" type="primary">LOC111150637</name>
</gene>
<evidence type="ECO:0000313" key="13">
    <source>
        <dbReference type="RefSeq" id="XP_022363832.1"/>
    </source>
</evidence>
<comment type="similarity">
    <text evidence="2 10">Belongs to the ATG8 family.</text>
</comment>
<proteinExistence type="inferred from homology"/>
<reference evidence="13" key="1">
    <citation type="submission" date="2025-08" db="UniProtKB">
        <authorList>
            <consortium name="RefSeq"/>
        </authorList>
    </citation>
    <scope>IDENTIFICATION</scope>
    <source>
        <tissue evidence="13">Blood</tissue>
    </source>
</reference>
<feature type="region of interest" description="Disordered" evidence="11">
    <location>
        <begin position="131"/>
        <end position="169"/>
    </location>
</feature>
<evidence type="ECO:0000256" key="7">
    <source>
        <dbReference type="ARBA" id="ARBA00023329"/>
    </source>
</evidence>
<evidence type="ECO:0000256" key="10">
    <source>
        <dbReference type="RuleBase" id="RU004384"/>
    </source>
</evidence>
<accession>A0A2Y9JS30</accession>
<evidence type="ECO:0000256" key="11">
    <source>
        <dbReference type="SAM" id="MobiDB-lite"/>
    </source>
</evidence>
<dbReference type="FunFam" id="3.10.20.90:FF:000149">
    <property type="entry name" value="microtubule-associated proteins 1A/1B light chain 3C"/>
    <property type="match status" value="1"/>
</dbReference>
<feature type="lipid moiety-binding region" description="Phosphatidylserine amidated glycine; alternate" evidence="9">
    <location>
        <position position="126"/>
    </location>
</feature>
<dbReference type="InterPro" id="IPR027731">
    <property type="entry name" value="MAP1A/MAP1B_LC3C"/>
</dbReference>
<evidence type="ECO:0000256" key="5">
    <source>
        <dbReference type="ARBA" id="ARBA00023136"/>
    </source>
</evidence>
<dbReference type="KEGG" id="elk:111150637"/>
<evidence type="ECO:0000256" key="8">
    <source>
        <dbReference type="ARBA" id="ARBA00037868"/>
    </source>
</evidence>
<keyword evidence="7" id="KW-0968">Cytoplasmic vesicle</keyword>
<protein>
    <submittedName>
        <fullName evidence="13">Microtubule-associated proteins 1A/1B light chain 3C</fullName>
    </submittedName>
</protein>
<keyword evidence="5" id="KW-0472">Membrane</keyword>
<dbReference type="RefSeq" id="XP_022363832.1">
    <property type="nucleotide sequence ID" value="XM_022508124.1"/>
</dbReference>
<dbReference type="GeneID" id="111150637"/>
<dbReference type="GO" id="GO:0005776">
    <property type="term" value="C:autophagosome"/>
    <property type="evidence" value="ECO:0007669"/>
    <property type="project" value="UniProtKB-SubCell"/>
</dbReference>
<evidence type="ECO:0000256" key="6">
    <source>
        <dbReference type="ARBA" id="ARBA00023288"/>
    </source>
</evidence>
<dbReference type="InterPro" id="IPR004241">
    <property type="entry name" value="Atg8-like"/>
</dbReference>
<sequence length="169" mass="18969">MQTPQKIQSLRPFKQRKSLATRQEEVAGIRAKFPNKIPVIVERYPGEKFLPLLDKTKFLVPQELTMTQFLSVVRSRLVLGATEAFYLLVNNKSLVSMSVTMAEVYRDYKDEDGFVYVTYASQEMFGCSGSGRTLPSSPEHVRNQSLNPWRDGPPPACVSGHPGSHAAHL</sequence>
<evidence type="ECO:0000313" key="12">
    <source>
        <dbReference type="Proteomes" id="UP000248482"/>
    </source>
</evidence>
<dbReference type="OrthoDB" id="6738456at2759"/>
<dbReference type="GO" id="GO:0006950">
    <property type="term" value="P:response to stress"/>
    <property type="evidence" value="ECO:0007669"/>
    <property type="project" value="UniProtKB-ARBA"/>
</dbReference>
<keyword evidence="3" id="KW-0963">Cytoplasm</keyword>
<dbReference type="Proteomes" id="UP000248482">
    <property type="component" value="Unplaced"/>
</dbReference>
<dbReference type="CDD" id="cd17236">
    <property type="entry name" value="Ubl_ATG8_MAP1LC3C"/>
    <property type="match status" value="1"/>
</dbReference>
<dbReference type="STRING" id="391180.A0A2Y9JS30"/>
<organism evidence="12 13">
    <name type="scientific">Enhydra lutris kenyoni</name>
    <name type="common">northern sea otter</name>
    <dbReference type="NCBI Taxonomy" id="391180"/>
    <lineage>
        <taxon>Eukaryota</taxon>
        <taxon>Metazoa</taxon>
        <taxon>Chordata</taxon>
        <taxon>Craniata</taxon>
        <taxon>Vertebrata</taxon>
        <taxon>Euteleostomi</taxon>
        <taxon>Mammalia</taxon>
        <taxon>Eutheria</taxon>
        <taxon>Laurasiatheria</taxon>
        <taxon>Carnivora</taxon>
        <taxon>Caniformia</taxon>
        <taxon>Musteloidea</taxon>
        <taxon>Mustelidae</taxon>
        <taxon>Lutrinae</taxon>
        <taxon>Enhydra</taxon>
    </lineage>
</organism>
<keyword evidence="4 10" id="KW-0072">Autophagy</keyword>
<comment type="subcellular location">
    <subcellularLocation>
        <location evidence="1">Cytoplasmic vesicle</location>
        <location evidence="1">Autophagosome</location>
    </subcellularLocation>
    <subcellularLocation>
        <location evidence="8">Endomembrane system</location>
        <topology evidence="8">Lipid-anchor</topology>
    </subcellularLocation>
</comment>
<evidence type="ECO:0000256" key="4">
    <source>
        <dbReference type="ARBA" id="ARBA00023006"/>
    </source>
</evidence>
<dbReference type="GO" id="GO:0012505">
    <property type="term" value="C:endomembrane system"/>
    <property type="evidence" value="ECO:0007669"/>
    <property type="project" value="UniProtKB-SubCell"/>
</dbReference>
<evidence type="ECO:0000256" key="2">
    <source>
        <dbReference type="ARBA" id="ARBA00007293"/>
    </source>
</evidence>